<feature type="transmembrane region" description="Helical" evidence="1">
    <location>
        <begin position="15"/>
        <end position="32"/>
    </location>
</feature>
<dbReference type="OrthoDB" id="3214103at2759"/>
<gene>
    <name evidence="2" type="ORF">OH76DRAFT_1354415</name>
</gene>
<keyword evidence="1" id="KW-1133">Transmembrane helix</keyword>
<protein>
    <submittedName>
        <fullName evidence="2">Uncharacterized protein</fullName>
    </submittedName>
</protein>
<dbReference type="AlphaFoldDB" id="A0A371D4A2"/>
<keyword evidence="1" id="KW-0812">Transmembrane</keyword>
<sequence length="117" mass="13368">VVWWRACVLWPANRAVRLVCMIMILLTISMHLPSLASTFQATYGDMLIDDLWGIITGLSSLLTNIIATTLIAYRAWQHRRTIMTYLRASRRTQVERTLALLVESGLLYCALWVSTIL</sequence>
<keyword evidence="1" id="KW-0472">Membrane</keyword>
<feature type="transmembrane region" description="Helical" evidence="1">
    <location>
        <begin position="52"/>
        <end position="76"/>
    </location>
</feature>
<feature type="non-terminal residue" evidence="2">
    <location>
        <position position="117"/>
    </location>
</feature>
<organism evidence="2 3">
    <name type="scientific">Lentinus brumalis</name>
    <dbReference type="NCBI Taxonomy" id="2498619"/>
    <lineage>
        <taxon>Eukaryota</taxon>
        <taxon>Fungi</taxon>
        <taxon>Dikarya</taxon>
        <taxon>Basidiomycota</taxon>
        <taxon>Agaricomycotina</taxon>
        <taxon>Agaricomycetes</taxon>
        <taxon>Polyporales</taxon>
        <taxon>Polyporaceae</taxon>
        <taxon>Lentinus</taxon>
    </lineage>
</organism>
<dbReference type="Proteomes" id="UP000256964">
    <property type="component" value="Unassembled WGS sequence"/>
</dbReference>
<evidence type="ECO:0000256" key="1">
    <source>
        <dbReference type="SAM" id="Phobius"/>
    </source>
</evidence>
<feature type="transmembrane region" description="Helical" evidence="1">
    <location>
        <begin position="97"/>
        <end position="116"/>
    </location>
</feature>
<evidence type="ECO:0000313" key="3">
    <source>
        <dbReference type="Proteomes" id="UP000256964"/>
    </source>
</evidence>
<evidence type="ECO:0000313" key="2">
    <source>
        <dbReference type="EMBL" id="RDX47373.1"/>
    </source>
</evidence>
<proteinExistence type="predicted"/>
<dbReference type="EMBL" id="KZ857419">
    <property type="protein sequence ID" value="RDX47373.1"/>
    <property type="molecule type" value="Genomic_DNA"/>
</dbReference>
<accession>A0A371D4A2</accession>
<name>A0A371D4A2_9APHY</name>
<reference evidence="2 3" key="1">
    <citation type="journal article" date="2018" name="Biotechnol. Biofuels">
        <title>Integrative visual omics of the white-rot fungus Polyporus brumalis exposes the biotechnological potential of its oxidative enzymes for delignifying raw plant biomass.</title>
        <authorList>
            <person name="Miyauchi S."/>
            <person name="Rancon A."/>
            <person name="Drula E."/>
            <person name="Hage H."/>
            <person name="Chaduli D."/>
            <person name="Favel A."/>
            <person name="Grisel S."/>
            <person name="Henrissat B."/>
            <person name="Herpoel-Gimbert I."/>
            <person name="Ruiz-Duenas F.J."/>
            <person name="Chevret D."/>
            <person name="Hainaut M."/>
            <person name="Lin J."/>
            <person name="Wang M."/>
            <person name="Pangilinan J."/>
            <person name="Lipzen A."/>
            <person name="Lesage-Meessen L."/>
            <person name="Navarro D."/>
            <person name="Riley R."/>
            <person name="Grigoriev I.V."/>
            <person name="Zhou S."/>
            <person name="Raouche S."/>
            <person name="Rosso M.N."/>
        </authorList>
    </citation>
    <scope>NUCLEOTIDE SEQUENCE [LARGE SCALE GENOMIC DNA]</scope>
    <source>
        <strain evidence="2 3">BRFM 1820</strain>
    </source>
</reference>
<keyword evidence="3" id="KW-1185">Reference proteome</keyword>